<feature type="compositionally biased region" description="Basic and acidic residues" evidence="1">
    <location>
        <begin position="114"/>
        <end position="123"/>
    </location>
</feature>
<accession>A0A9Q1IFM0</accession>
<sequence length="123" mass="13174">MTRRVRGQNRALGRAVPRRAGRTKAKTDRRHGLSRLGCRGDGGLPAPSTRREGPRAALCLTPLFPELMKGKLNLVYEAALMADANGSRSQLPADDVTVNTERGSVSRPLGSGSRADRIRGAAN</sequence>
<name>A0A9Q1IFM0_SYNKA</name>
<feature type="compositionally biased region" description="Basic residues" evidence="1">
    <location>
        <begin position="16"/>
        <end position="33"/>
    </location>
</feature>
<comment type="caution">
    <text evidence="2">The sequence shown here is derived from an EMBL/GenBank/DDBJ whole genome shotgun (WGS) entry which is preliminary data.</text>
</comment>
<organism evidence="2 3">
    <name type="scientific">Synaphobranchus kaupii</name>
    <name type="common">Kaup's arrowtooth eel</name>
    <dbReference type="NCBI Taxonomy" id="118154"/>
    <lineage>
        <taxon>Eukaryota</taxon>
        <taxon>Metazoa</taxon>
        <taxon>Chordata</taxon>
        <taxon>Craniata</taxon>
        <taxon>Vertebrata</taxon>
        <taxon>Euteleostomi</taxon>
        <taxon>Actinopterygii</taxon>
        <taxon>Neopterygii</taxon>
        <taxon>Teleostei</taxon>
        <taxon>Anguilliformes</taxon>
        <taxon>Synaphobranchidae</taxon>
        <taxon>Synaphobranchus</taxon>
    </lineage>
</organism>
<reference evidence="2" key="1">
    <citation type="journal article" date="2023" name="Science">
        <title>Genome structures resolve the early diversification of teleost fishes.</title>
        <authorList>
            <person name="Parey E."/>
            <person name="Louis A."/>
            <person name="Montfort J."/>
            <person name="Bouchez O."/>
            <person name="Roques C."/>
            <person name="Iampietro C."/>
            <person name="Lluch J."/>
            <person name="Castinel A."/>
            <person name="Donnadieu C."/>
            <person name="Desvignes T."/>
            <person name="Floi Bucao C."/>
            <person name="Jouanno E."/>
            <person name="Wen M."/>
            <person name="Mejri S."/>
            <person name="Dirks R."/>
            <person name="Jansen H."/>
            <person name="Henkel C."/>
            <person name="Chen W.J."/>
            <person name="Zahm M."/>
            <person name="Cabau C."/>
            <person name="Klopp C."/>
            <person name="Thompson A.W."/>
            <person name="Robinson-Rechavi M."/>
            <person name="Braasch I."/>
            <person name="Lecointre G."/>
            <person name="Bobe J."/>
            <person name="Postlethwait J.H."/>
            <person name="Berthelot C."/>
            <person name="Roest Crollius H."/>
            <person name="Guiguen Y."/>
        </authorList>
    </citation>
    <scope>NUCLEOTIDE SEQUENCE</scope>
    <source>
        <strain evidence="2">WJC10195</strain>
    </source>
</reference>
<protein>
    <submittedName>
        <fullName evidence="2">Uncharacterized protein</fullName>
    </submittedName>
</protein>
<dbReference type="Proteomes" id="UP001152622">
    <property type="component" value="Chromosome 18"/>
</dbReference>
<proteinExistence type="predicted"/>
<keyword evidence="3" id="KW-1185">Reference proteome</keyword>
<feature type="region of interest" description="Disordered" evidence="1">
    <location>
        <begin position="1"/>
        <end position="52"/>
    </location>
</feature>
<evidence type="ECO:0000313" key="3">
    <source>
        <dbReference type="Proteomes" id="UP001152622"/>
    </source>
</evidence>
<dbReference type="EMBL" id="JAINUF010000018">
    <property type="protein sequence ID" value="KAJ8337844.1"/>
    <property type="molecule type" value="Genomic_DNA"/>
</dbReference>
<gene>
    <name evidence="2" type="ORF">SKAU_G00368100</name>
</gene>
<evidence type="ECO:0000256" key="1">
    <source>
        <dbReference type="SAM" id="MobiDB-lite"/>
    </source>
</evidence>
<dbReference type="AlphaFoldDB" id="A0A9Q1IFM0"/>
<evidence type="ECO:0000313" key="2">
    <source>
        <dbReference type="EMBL" id="KAJ8337844.1"/>
    </source>
</evidence>
<feature type="region of interest" description="Disordered" evidence="1">
    <location>
        <begin position="85"/>
        <end position="123"/>
    </location>
</feature>